<reference evidence="1 2" key="1">
    <citation type="submission" date="2022-10" db="EMBL/GenBank/DDBJ databases">
        <title>Defluviimonas sp. nov., isolated from ocean surface sediments.</title>
        <authorList>
            <person name="He W."/>
            <person name="Wang L."/>
            <person name="Zhang D.-F."/>
        </authorList>
    </citation>
    <scope>NUCLEOTIDE SEQUENCE [LARGE SCALE GENOMIC DNA]</scope>
    <source>
        <strain evidence="1 2">WL0024</strain>
    </source>
</reference>
<dbReference type="Proteomes" id="UP001209535">
    <property type="component" value="Unassembled WGS sequence"/>
</dbReference>
<protein>
    <submittedName>
        <fullName evidence="1">Uncharacterized protein</fullName>
    </submittedName>
</protein>
<dbReference type="RefSeq" id="WP_263335029.1">
    <property type="nucleotide sequence ID" value="NZ_JAOVQO010000006.1"/>
</dbReference>
<comment type="caution">
    <text evidence="1">The sequence shown here is derived from an EMBL/GenBank/DDBJ whole genome shotgun (WGS) entry which is preliminary data.</text>
</comment>
<organism evidence="1 2">
    <name type="scientific">Albidovulum salinarum</name>
    <dbReference type="NCBI Taxonomy" id="2984153"/>
    <lineage>
        <taxon>Bacteria</taxon>
        <taxon>Pseudomonadati</taxon>
        <taxon>Pseudomonadota</taxon>
        <taxon>Alphaproteobacteria</taxon>
        <taxon>Rhodobacterales</taxon>
        <taxon>Paracoccaceae</taxon>
        <taxon>Albidovulum</taxon>
    </lineage>
</organism>
<accession>A0ABT2X259</accession>
<keyword evidence="2" id="KW-1185">Reference proteome</keyword>
<proteinExistence type="predicted"/>
<evidence type="ECO:0000313" key="1">
    <source>
        <dbReference type="EMBL" id="MCU9848025.1"/>
    </source>
</evidence>
<dbReference type="EMBL" id="JAOVQO010000006">
    <property type="protein sequence ID" value="MCU9848025.1"/>
    <property type="molecule type" value="Genomic_DNA"/>
</dbReference>
<evidence type="ECO:0000313" key="2">
    <source>
        <dbReference type="Proteomes" id="UP001209535"/>
    </source>
</evidence>
<gene>
    <name evidence="1" type="ORF">OEZ60_08400</name>
</gene>
<name>A0ABT2X259_9RHOB</name>
<sequence>MDQHSLSGFSPEELYAGFTAARRLVSGAVEAEHAEGRDAEIRTAWLEARRKVLDRDVLKKLGLTHEELAMQAEAEETAYLQHAGARLDGQARQSDDPGFGLRAVPALGTVPAHPYAVVAVGRNRDTIAGFTAEASSNPDAWTMAGYSERQEFFLDIRGKGTGLYDFSFIPEYNSFDWMEIQWYFLHIPFGDGDWSCSARPWLHGAYRVWSDDWFLTSRFASVAMAARLCLLPFGYPTPKYHDAQYTSAVAIDEGGQNIDKSRWGGWLPKLAPLTPLPNHRQKAHWIIVSVFGQVTVRGLAHAQLDFKRYWTSTGSKEGGSYRETKYGVYCPPATIHW</sequence>